<evidence type="ECO:0000259" key="2">
    <source>
        <dbReference type="Pfam" id="PF12804"/>
    </source>
</evidence>
<dbReference type="Pfam" id="PF12804">
    <property type="entry name" value="NTP_transf_3"/>
    <property type="match status" value="1"/>
</dbReference>
<proteinExistence type="predicted"/>
<dbReference type="AlphaFoldDB" id="A0AAW6PD01"/>
<protein>
    <submittedName>
        <fullName evidence="3">Nucleotidyltransferase family protein</fullName>
    </submittedName>
</protein>
<dbReference type="GO" id="GO:0016779">
    <property type="term" value="F:nucleotidyltransferase activity"/>
    <property type="evidence" value="ECO:0007669"/>
    <property type="project" value="UniProtKB-ARBA"/>
</dbReference>
<evidence type="ECO:0000313" key="3">
    <source>
        <dbReference type="EMBL" id="MDF3844019.1"/>
    </source>
</evidence>
<name>A0AAW6PD01_9PSED</name>
<dbReference type="InterPro" id="IPR025877">
    <property type="entry name" value="MobA-like_NTP_Trfase"/>
</dbReference>
<reference evidence="3" key="1">
    <citation type="submission" date="2023-03" db="EMBL/GenBank/DDBJ databases">
        <title>Draft assemblies of triclosan tolerant bacteria isolated from returned activated sludge.</title>
        <authorList>
            <person name="Van Hamelsveld S."/>
        </authorList>
    </citation>
    <scope>NUCLEOTIDE SEQUENCE</scope>
    <source>
        <strain evidence="3">GW210015_S63</strain>
    </source>
</reference>
<dbReference type="CDD" id="cd04182">
    <property type="entry name" value="GT_2_like_f"/>
    <property type="match status" value="1"/>
</dbReference>
<dbReference type="SUPFAM" id="SSF53448">
    <property type="entry name" value="Nucleotide-diphospho-sugar transferases"/>
    <property type="match status" value="1"/>
</dbReference>
<evidence type="ECO:0000313" key="4">
    <source>
        <dbReference type="Proteomes" id="UP001220662"/>
    </source>
</evidence>
<organism evidence="3 4">
    <name type="scientific">Pseudomonas citronellolis</name>
    <dbReference type="NCBI Taxonomy" id="53408"/>
    <lineage>
        <taxon>Bacteria</taxon>
        <taxon>Pseudomonadati</taxon>
        <taxon>Pseudomonadota</taxon>
        <taxon>Gammaproteobacteria</taxon>
        <taxon>Pseudomonadales</taxon>
        <taxon>Pseudomonadaceae</taxon>
        <taxon>Pseudomonas</taxon>
    </lineage>
</organism>
<dbReference type="PANTHER" id="PTHR43777:SF1">
    <property type="entry name" value="MOLYBDENUM COFACTOR CYTIDYLYLTRANSFERASE"/>
    <property type="match status" value="1"/>
</dbReference>
<dbReference type="EMBL" id="JARJLR010000327">
    <property type="protein sequence ID" value="MDF3844019.1"/>
    <property type="molecule type" value="Genomic_DNA"/>
</dbReference>
<gene>
    <name evidence="3" type="ORF">P3W55_20095</name>
</gene>
<evidence type="ECO:0000256" key="1">
    <source>
        <dbReference type="ARBA" id="ARBA00022842"/>
    </source>
</evidence>
<dbReference type="RefSeq" id="WP_276215355.1">
    <property type="nucleotide sequence ID" value="NZ_JARJLR010000327.1"/>
</dbReference>
<dbReference type="Proteomes" id="UP001220662">
    <property type="component" value="Unassembled WGS sequence"/>
</dbReference>
<dbReference type="PANTHER" id="PTHR43777">
    <property type="entry name" value="MOLYBDENUM COFACTOR CYTIDYLYLTRANSFERASE"/>
    <property type="match status" value="1"/>
</dbReference>
<sequence length="201" mass="20907">MTTVALLLAAGFGRRFGADKRQARLADGRGLLAASLANACEAFDEVCVVLRPEDDPLALGVPVDISIVRCAEAESGLGHSLAAGVAALADNPATSVAILLADMPWIAPQTLRLLASQASEQRIVFPLYQGQRGHPVLFGRAFWPELRALQGDEGARAVLQAHCEAWQPIDVNDPGVLRDVDTPAALTPGSLLQGNGAGGAA</sequence>
<dbReference type="InterPro" id="IPR029044">
    <property type="entry name" value="Nucleotide-diphossugar_trans"/>
</dbReference>
<dbReference type="Gene3D" id="3.90.550.10">
    <property type="entry name" value="Spore Coat Polysaccharide Biosynthesis Protein SpsA, Chain A"/>
    <property type="match status" value="1"/>
</dbReference>
<comment type="caution">
    <text evidence="3">The sequence shown here is derived from an EMBL/GenBank/DDBJ whole genome shotgun (WGS) entry which is preliminary data.</text>
</comment>
<feature type="domain" description="MobA-like NTP transferase" evidence="2">
    <location>
        <begin position="5"/>
        <end position="162"/>
    </location>
</feature>
<accession>A0AAW6PD01</accession>
<keyword evidence="1" id="KW-0460">Magnesium</keyword>